<organism evidence="1 2">
    <name type="scientific">Leptospira santarosai str. MOR084</name>
    <dbReference type="NCBI Taxonomy" id="1049984"/>
    <lineage>
        <taxon>Bacteria</taxon>
        <taxon>Pseudomonadati</taxon>
        <taxon>Spirochaetota</taxon>
        <taxon>Spirochaetia</taxon>
        <taxon>Leptospirales</taxon>
        <taxon>Leptospiraceae</taxon>
        <taxon>Leptospira</taxon>
    </lineage>
</organism>
<accession>A0A0E2BDP3</accession>
<dbReference type="InterPro" id="IPR012338">
    <property type="entry name" value="Beta-lactam/transpept-like"/>
</dbReference>
<dbReference type="SUPFAM" id="SSF56601">
    <property type="entry name" value="beta-lactamase/transpeptidase-like"/>
    <property type="match status" value="1"/>
</dbReference>
<comment type="caution">
    <text evidence="1">The sequence shown here is derived from an EMBL/GenBank/DDBJ whole genome shotgun (WGS) entry which is preliminary data.</text>
</comment>
<keyword evidence="2" id="KW-1185">Reference proteome</keyword>
<dbReference type="Proteomes" id="UP000006329">
    <property type="component" value="Unassembled WGS sequence"/>
</dbReference>
<sequence length="42" mass="4690">MMIHSMTKTFTAAAILRLADKGNCLSTTLRVNIYRIYPTTNG</sequence>
<name>A0A0E2BDP3_9LEPT</name>
<protein>
    <submittedName>
        <fullName evidence="1">Beta-lactamase-like protein</fullName>
    </submittedName>
</protein>
<dbReference type="Gene3D" id="3.40.710.10">
    <property type="entry name" value="DD-peptidase/beta-lactamase superfamily"/>
    <property type="match status" value="1"/>
</dbReference>
<evidence type="ECO:0000313" key="1">
    <source>
        <dbReference type="EMBL" id="EKO33478.1"/>
    </source>
</evidence>
<gene>
    <name evidence="1" type="ORF">LEP1GSC179_2619</name>
</gene>
<dbReference type="EMBL" id="AHON02000051">
    <property type="protein sequence ID" value="EKO33478.1"/>
    <property type="molecule type" value="Genomic_DNA"/>
</dbReference>
<evidence type="ECO:0000313" key="2">
    <source>
        <dbReference type="Proteomes" id="UP000006329"/>
    </source>
</evidence>
<proteinExistence type="predicted"/>
<dbReference type="AlphaFoldDB" id="A0A0E2BDP3"/>
<reference evidence="1" key="1">
    <citation type="submission" date="2012-10" db="EMBL/GenBank/DDBJ databases">
        <authorList>
            <person name="Harkins D.M."/>
            <person name="Durkin A.S."/>
            <person name="Brinkac L.M."/>
            <person name="Haft D.H."/>
            <person name="Selengut J.D."/>
            <person name="Sanka R."/>
            <person name="DePew J."/>
            <person name="Purushe J."/>
            <person name="Matthias M.A."/>
            <person name="Vinetz J.M."/>
            <person name="Sutton G.G."/>
            <person name="Nierman W.C."/>
            <person name="Fouts D.E."/>
        </authorList>
    </citation>
    <scope>NUCLEOTIDE SEQUENCE [LARGE SCALE GENOMIC DNA]</scope>
    <source>
        <strain evidence="1">MOR084</strain>
    </source>
</reference>